<name>R4WX83_9BURK</name>
<reference evidence="2 3" key="1">
    <citation type="journal article" date="2013" name="Genome Announc.">
        <title>Complete Genome Sequence of Burkholderia sp. Strain RPE64, Bacterial Symbiont of the Bean Bug Riptortus pedestris.</title>
        <authorList>
            <person name="Shibata T.F."/>
            <person name="Maeda T."/>
            <person name="Nikoh N."/>
            <person name="Yamaguchi K."/>
            <person name="Oshima K."/>
            <person name="Hattori M."/>
            <person name="Nishiyama T."/>
            <person name="Hasebe M."/>
            <person name="Fukatsu T."/>
            <person name="Kikuchi Y."/>
            <person name="Shigenobu S."/>
        </authorList>
    </citation>
    <scope>NUCLEOTIDE SEQUENCE [LARGE SCALE GENOMIC DNA]</scope>
</reference>
<dbReference type="Proteomes" id="UP000013966">
    <property type="component" value="Chromosome 1"/>
</dbReference>
<keyword evidence="1" id="KW-0812">Transmembrane</keyword>
<keyword evidence="3" id="KW-1185">Reference proteome</keyword>
<dbReference type="KEGG" id="buo:BRPE64_ACDS08180"/>
<dbReference type="EMBL" id="AP013058">
    <property type="protein sequence ID" value="BAN22572.1"/>
    <property type="molecule type" value="Genomic_DNA"/>
</dbReference>
<evidence type="ECO:0000313" key="3">
    <source>
        <dbReference type="Proteomes" id="UP000013966"/>
    </source>
</evidence>
<organism evidence="2 3">
    <name type="scientific">Caballeronia insecticola</name>
    <dbReference type="NCBI Taxonomy" id="758793"/>
    <lineage>
        <taxon>Bacteria</taxon>
        <taxon>Pseudomonadati</taxon>
        <taxon>Pseudomonadota</taxon>
        <taxon>Betaproteobacteria</taxon>
        <taxon>Burkholderiales</taxon>
        <taxon>Burkholderiaceae</taxon>
        <taxon>Caballeronia</taxon>
    </lineage>
</organism>
<accession>R4WX83</accession>
<dbReference type="PATRIC" id="fig|758793.3.peg.819"/>
<gene>
    <name evidence="2" type="ORF">BRPE64_ACDS08180</name>
</gene>
<evidence type="ECO:0000313" key="2">
    <source>
        <dbReference type="EMBL" id="BAN22572.1"/>
    </source>
</evidence>
<evidence type="ECO:0000256" key="1">
    <source>
        <dbReference type="SAM" id="Phobius"/>
    </source>
</evidence>
<sequence>MVRCERTQPKVVFRGRTRAGCGASCDSHVVGANLTPTRRSVSFLSFFWTFEVKLLFAYFVLVLSLPI</sequence>
<protein>
    <submittedName>
        <fullName evidence="2">Uncharacterized protein</fullName>
    </submittedName>
</protein>
<dbReference type="HOGENOM" id="CLU_2804160_0_0_4"/>
<reference evidence="2 3" key="2">
    <citation type="journal article" date="2018" name="Int. J. Syst. Evol. Microbiol.">
        <title>Burkholderia insecticola sp. nov., a gut symbiotic bacterium of the bean bug Riptortus pedestris.</title>
        <authorList>
            <person name="Takeshita K."/>
            <person name="Tamaki H."/>
            <person name="Ohbayashi T."/>
            <person name="Meng X.-Y."/>
            <person name="Sone T."/>
            <person name="Mitani Y."/>
            <person name="Peeters C."/>
            <person name="Kikuchi Y."/>
            <person name="Vandamme P."/>
        </authorList>
    </citation>
    <scope>NUCLEOTIDE SEQUENCE [LARGE SCALE GENOMIC DNA]</scope>
    <source>
        <strain evidence="2">RPE64</strain>
    </source>
</reference>
<feature type="transmembrane region" description="Helical" evidence="1">
    <location>
        <begin position="43"/>
        <end position="65"/>
    </location>
</feature>
<dbReference type="AlphaFoldDB" id="R4WX83"/>
<keyword evidence="1" id="KW-0472">Membrane</keyword>
<keyword evidence="1" id="KW-1133">Transmembrane helix</keyword>
<proteinExistence type="predicted"/>